<evidence type="ECO:0000313" key="4">
    <source>
        <dbReference type="Proteomes" id="UP000050795"/>
    </source>
</evidence>
<evidence type="ECO:0000256" key="2">
    <source>
        <dbReference type="SAM" id="SignalP"/>
    </source>
</evidence>
<protein>
    <recommendedName>
        <fullName evidence="3">Saposin B-type domain-containing protein</fullName>
    </recommendedName>
</protein>
<dbReference type="Gene3D" id="1.10.225.10">
    <property type="entry name" value="Saposin-like"/>
    <property type="match status" value="1"/>
</dbReference>
<evidence type="ECO:0000313" key="5">
    <source>
        <dbReference type="WBParaSite" id="TREG1_75420.2"/>
    </source>
</evidence>
<name>A0AA85KDC5_TRIRE</name>
<accession>A0AA85KDC5</accession>
<dbReference type="Proteomes" id="UP000050795">
    <property type="component" value="Unassembled WGS sequence"/>
</dbReference>
<feature type="signal peptide" evidence="2">
    <location>
        <begin position="1"/>
        <end position="19"/>
    </location>
</feature>
<keyword evidence="2" id="KW-0732">Signal</keyword>
<feature type="chain" id="PRO_5041655243" description="Saposin B-type domain-containing protein" evidence="2">
    <location>
        <begin position="20"/>
        <end position="169"/>
    </location>
</feature>
<dbReference type="WBParaSite" id="TREG1_75420.2">
    <property type="protein sequence ID" value="TREG1_75420.2"/>
    <property type="gene ID" value="TREG1_75420"/>
</dbReference>
<reference evidence="4" key="1">
    <citation type="submission" date="2022-06" db="EMBL/GenBank/DDBJ databases">
        <authorList>
            <person name="Berger JAMES D."/>
            <person name="Berger JAMES D."/>
        </authorList>
    </citation>
    <scope>NUCLEOTIDE SEQUENCE [LARGE SCALE GENOMIC DNA]</scope>
</reference>
<organism evidence="4 5">
    <name type="scientific">Trichobilharzia regenti</name>
    <name type="common">Nasal bird schistosome</name>
    <dbReference type="NCBI Taxonomy" id="157069"/>
    <lineage>
        <taxon>Eukaryota</taxon>
        <taxon>Metazoa</taxon>
        <taxon>Spiralia</taxon>
        <taxon>Lophotrochozoa</taxon>
        <taxon>Platyhelminthes</taxon>
        <taxon>Trematoda</taxon>
        <taxon>Digenea</taxon>
        <taxon>Strigeidida</taxon>
        <taxon>Schistosomatoidea</taxon>
        <taxon>Schistosomatidae</taxon>
        <taxon>Trichobilharzia</taxon>
    </lineage>
</organism>
<keyword evidence="1" id="KW-1015">Disulfide bond</keyword>
<evidence type="ECO:0000259" key="3">
    <source>
        <dbReference type="PROSITE" id="PS50015"/>
    </source>
</evidence>
<sequence>MRPVVLSVLILTLVTLTRTEFPPFGLSMLHFTFKPGESCEDHFRTVFGFVCHKDVQNSLRQFICHINRNLRYNGPYSLRPQSNSSCQDCMSYQEWTRKILQTREFEDVFLLLTRSVCQLSGRMSRKCESIFSLLLDMMNNVLKTYDAKELCEKLGSCTDGLMSKGRKIL</sequence>
<dbReference type="InterPro" id="IPR011001">
    <property type="entry name" value="Saposin-like"/>
</dbReference>
<feature type="domain" description="Saposin B-type" evidence="3">
    <location>
        <begin position="82"/>
        <end position="161"/>
    </location>
</feature>
<dbReference type="InterPro" id="IPR008139">
    <property type="entry name" value="SaposinB_dom"/>
</dbReference>
<dbReference type="PROSITE" id="PS50015">
    <property type="entry name" value="SAP_B"/>
    <property type="match status" value="1"/>
</dbReference>
<dbReference type="SUPFAM" id="SSF47862">
    <property type="entry name" value="Saposin"/>
    <property type="match status" value="1"/>
</dbReference>
<proteinExistence type="predicted"/>
<evidence type="ECO:0000256" key="1">
    <source>
        <dbReference type="ARBA" id="ARBA00023157"/>
    </source>
</evidence>
<keyword evidence="4" id="KW-1185">Reference proteome</keyword>
<dbReference type="AlphaFoldDB" id="A0AA85KDC5"/>
<reference evidence="5" key="2">
    <citation type="submission" date="2023-11" db="UniProtKB">
        <authorList>
            <consortium name="WormBaseParasite"/>
        </authorList>
    </citation>
    <scope>IDENTIFICATION</scope>
</reference>